<accession>K0SEG0</accession>
<dbReference type="PANTHER" id="PTHR11774:SF6">
    <property type="entry name" value="PROTEIN FARNESYLTRANSFERASE SUBUNIT BETA"/>
    <property type="match status" value="1"/>
</dbReference>
<evidence type="ECO:0000256" key="10">
    <source>
        <dbReference type="SAM" id="MobiDB-lite"/>
    </source>
</evidence>
<feature type="compositionally biased region" description="Acidic residues" evidence="10">
    <location>
        <begin position="162"/>
        <end position="171"/>
    </location>
</feature>
<evidence type="ECO:0000313" key="13">
    <source>
        <dbReference type="Proteomes" id="UP000266841"/>
    </source>
</evidence>
<dbReference type="EC" id="2.5.1.58" evidence="2 9"/>
<evidence type="ECO:0000256" key="6">
    <source>
        <dbReference type="ARBA" id="ARBA00022723"/>
    </source>
</evidence>
<evidence type="ECO:0000256" key="1">
    <source>
        <dbReference type="ARBA" id="ARBA00010497"/>
    </source>
</evidence>
<feature type="non-terminal residue" evidence="12">
    <location>
        <position position="1"/>
    </location>
</feature>
<dbReference type="GO" id="GO:0008270">
    <property type="term" value="F:zinc ion binding"/>
    <property type="evidence" value="ECO:0007669"/>
    <property type="project" value="UniProtKB-UniRule"/>
</dbReference>
<dbReference type="CDD" id="cd02893">
    <property type="entry name" value="FTase"/>
    <property type="match status" value="1"/>
</dbReference>
<dbReference type="PANTHER" id="PTHR11774">
    <property type="entry name" value="GERANYLGERANYL TRANSFERASE TYPE BETA SUBUNIT"/>
    <property type="match status" value="1"/>
</dbReference>
<proteinExistence type="inferred from homology"/>
<dbReference type="InterPro" id="IPR045089">
    <property type="entry name" value="PGGT1B-like"/>
</dbReference>
<gene>
    <name evidence="12" type="ORF">THAOC_15962</name>
</gene>
<dbReference type="GO" id="GO:0005965">
    <property type="term" value="C:protein farnesyltransferase complex"/>
    <property type="evidence" value="ECO:0007669"/>
    <property type="project" value="UniProtKB-UniRule"/>
</dbReference>
<comment type="caution">
    <text evidence="12">The sequence shown here is derived from an EMBL/GenBank/DDBJ whole genome shotgun (WGS) entry which is preliminary data.</text>
</comment>
<comment type="catalytic activity">
    <reaction evidence="9">
        <text>L-cysteinyl-[protein] + (2E,6E)-farnesyl diphosphate = S-(2E,6E)-farnesyl-L-cysteinyl-[protein] + diphosphate</text>
        <dbReference type="Rhea" id="RHEA:13345"/>
        <dbReference type="Rhea" id="RHEA-COMP:10131"/>
        <dbReference type="Rhea" id="RHEA-COMP:11535"/>
        <dbReference type="ChEBI" id="CHEBI:29950"/>
        <dbReference type="ChEBI" id="CHEBI:33019"/>
        <dbReference type="ChEBI" id="CHEBI:86019"/>
        <dbReference type="ChEBI" id="CHEBI:175763"/>
    </reaction>
</comment>
<keyword evidence="7" id="KW-0677">Repeat</keyword>
<evidence type="ECO:0000256" key="9">
    <source>
        <dbReference type="RuleBase" id="RU365056"/>
    </source>
</evidence>
<keyword evidence="5 9" id="KW-0808">Transferase</keyword>
<comment type="similarity">
    <text evidence="1 9">Belongs to the protein prenyltransferase subunit beta family.</text>
</comment>
<keyword evidence="8 9" id="KW-0862">Zinc</keyword>
<evidence type="ECO:0000256" key="4">
    <source>
        <dbReference type="ARBA" id="ARBA00022602"/>
    </source>
</evidence>
<evidence type="ECO:0000256" key="5">
    <source>
        <dbReference type="ARBA" id="ARBA00022679"/>
    </source>
</evidence>
<dbReference type="InterPro" id="IPR008930">
    <property type="entry name" value="Terpenoid_cyclase/PrenylTrfase"/>
</dbReference>
<evidence type="ECO:0000256" key="7">
    <source>
        <dbReference type="ARBA" id="ARBA00022737"/>
    </source>
</evidence>
<dbReference type="SUPFAM" id="SSF48239">
    <property type="entry name" value="Terpenoid cyclases/Protein prenyltransferases"/>
    <property type="match status" value="1"/>
</dbReference>
<reference evidence="12 13" key="1">
    <citation type="journal article" date="2012" name="Genome Biol.">
        <title>Genome and low-iron response of an oceanic diatom adapted to chronic iron limitation.</title>
        <authorList>
            <person name="Lommer M."/>
            <person name="Specht M."/>
            <person name="Roy A.S."/>
            <person name="Kraemer L."/>
            <person name="Andreson R."/>
            <person name="Gutowska M.A."/>
            <person name="Wolf J."/>
            <person name="Bergner S.V."/>
            <person name="Schilhabel M.B."/>
            <person name="Klostermeier U.C."/>
            <person name="Beiko R.G."/>
            <person name="Rosenstiel P."/>
            <person name="Hippler M."/>
            <person name="Laroche J."/>
        </authorList>
    </citation>
    <scope>NUCLEOTIDE SEQUENCE [LARGE SCALE GENOMIC DNA]</scope>
    <source>
        <strain evidence="12 13">CCMP1005</strain>
    </source>
</reference>
<comment type="function">
    <text evidence="9">Catalyzes the transfer of a farnesyl moiety from farnesyl diphosphate to a cysteine at the fourth position from the C-terminus of several proteins. The beta subunit is responsible for peptide-binding.</text>
</comment>
<comment type="subunit">
    <text evidence="9">Heterodimer of an alpha and a beta subunit.</text>
</comment>
<dbReference type="GO" id="GO:0004660">
    <property type="term" value="F:protein farnesyltransferase activity"/>
    <property type="evidence" value="ECO:0007669"/>
    <property type="project" value="UniProtKB-UniRule"/>
</dbReference>
<dbReference type="AlphaFoldDB" id="K0SEG0"/>
<keyword evidence="4 9" id="KW-0637">Prenyltransferase</keyword>
<sequence length="641" mass="70612">ADLDSEVRLDRNSIAIVPPSQRSKGGVVPLRGSDCGGAEGAVDAARTDSQNTIPCYERSDPGYRAMDGPRHGNCQFPTQRSQFLLESPSTDVQAMTEHECAPFFVSLPSLSDGQLQHLRSVGLLPPIPPSVSRPDGKAAKLLGLSGDDDDDIDDVDDSEPTIELLDDDDGIDGTQDYQQNNADDYSDGKDFDPYAIRLVRDAHIKYLLHAMCVKMPRGFVSLDASHPWMIYWTLHSLDLLGHFDDGYPSKKNSSDVKNQNKDPLSDVEVLQKANLLERIVSTLRHCWTDVELAFGQAEVDSDLRLKNLASGEAGVGLTPARIKVKGGGFGGGPQQMPHCATTYAAVLALSIVTGIGLSRSESHPFYEPGKMAYGLLNRKRLQMYAFFLSLREVVGDRTSFRMQHDGEIDVRSIYCILAPCHLLGLLDDGRDCEHYNNPLRDLSISRHIADCQTFEGGFGAEPFNEAHGGYTFCALAALRILGTVSLVDIDTLQSWLARRQMGFEGGFCGRTNKLVDGCYSFWQGGAVAVLDSYLGDEMKSSEISYDEQMLQRYILLCAQDVNGGLRDKPSKPKDFYHSCYNLSGLSVAQHAVKPWPLDALGASGDDLNELFGDRSNNILGRTDGVLNIRIERVQEMRKRFK</sequence>
<dbReference type="OMA" id="DSCYSHW"/>
<keyword evidence="6 9" id="KW-0479">Metal-binding</keyword>
<dbReference type="GO" id="GO:0097354">
    <property type="term" value="P:prenylation"/>
    <property type="evidence" value="ECO:0007669"/>
    <property type="project" value="UniProtKB-UniRule"/>
</dbReference>
<name>K0SEG0_THAOC</name>
<evidence type="ECO:0000256" key="2">
    <source>
        <dbReference type="ARBA" id="ARBA00012702"/>
    </source>
</evidence>
<evidence type="ECO:0000256" key="3">
    <source>
        <dbReference type="ARBA" id="ARBA00015798"/>
    </source>
</evidence>
<dbReference type="eggNOG" id="KOG0365">
    <property type="taxonomic scope" value="Eukaryota"/>
</dbReference>
<dbReference type="EMBL" id="AGNL01018279">
    <property type="protein sequence ID" value="EJK63379.1"/>
    <property type="molecule type" value="Genomic_DNA"/>
</dbReference>
<evidence type="ECO:0000259" key="11">
    <source>
        <dbReference type="Pfam" id="PF00432"/>
    </source>
</evidence>
<feature type="region of interest" description="Disordered" evidence="10">
    <location>
        <begin position="162"/>
        <end position="186"/>
    </location>
</feature>
<dbReference type="Proteomes" id="UP000266841">
    <property type="component" value="Unassembled WGS sequence"/>
</dbReference>
<comment type="cofactor">
    <cofactor evidence="9">
        <name>Zn(2+)</name>
        <dbReference type="ChEBI" id="CHEBI:29105"/>
    </cofactor>
    <text evidence="9">Binds 1 zinc ion per subunit.</text>
</comment>
<dbReference type="OrthoDB" id="10261146at2759"/>
<organism evidence="12 13">
    <name type="scientific">Thalassiosira oceanica</name>
    <name type="common">Marine diatom</name>
    <dbReference type="NCBI Taxonomy" id="159749"/>
    <lineage>
        <taxon>Eukaryota</taxon>
        <taxon>Sar</taxon>
        <taxon>Stramenopiles</taxon>
        <taxon>Ochrophyta</taxon>
        <taxon>Bacillariophyta</taxon>
        <taxon>Coscinodiscophyceae</taxon>
        <taxon>Thalassiosirophycidae</taxon>
        <taxon>Thalassiosirales</taxon>
        <taxon>Thalassiosiraceae</taxon>
        <taxon>Thalassiosira</taxon>
    </lineage>
</organism>
<evidence type="ECO:0000313" key="12">
    <source>
        <dbReference type="EMBL" id="EJK63379.1"/>
    </source>
</evidence>
<feature type="domain" description="Prenyltransferase alpha-alpha toroid" evidence="11">
    <location>
        <begin position="198"/>
        <end position="627"/>
    </location>
</feature>
<protein>
    <recommendedName>
        <fullName evidence="3 9">Protein farnesyltransferase subunit beta</fullName>
        <shortName evidence="9">FTase-beta</shortName>
        <ecNumber evidence="2 9">2.5.1.58</ecNumber>
    </recommendedName>
</protein>
<dbReference type="InterPro" id="IPR001330">
    <property type="entry name" value="Prenyltrans"/>
</dbReference>
<evidence type="ECO:0000256" key="8">
    <source>
        <dbReference type="ARBA" id="ARBA00022833"/>
    </source>
</evidence>
<dbReference type="InterPro" id="IPR026872">
    <property type="entry name" value="FTB"/>
</dbReference>
<keyword evidence="13" id="KW-1185">Reference proteome</keyword>
<dbReference type="Pfam" id="PF00432">
    <property type="entry name" value="Prenyltrans"/>
    <property type="match status" value="1"/>
</dbReference>
<dbReference type="Gene3D" id="1.50.10.20">
    <property type="match status" value="1"/>
</dbReference>